<keyword evidence="4" id="KW-0460">Magnesium</keyword>
<dbReference type="InterPro" id="IPR015797">
    <property type="entry name" value="NUDIX_hydrolase-like_dom_sf"/>
</dbReference>
<evidence type="ECO:0000256" key="3">
    <source>
        <dbReference type="ARBA" id="ARBA00022801"/>
    </source>
</evidence>
<dbReference type="InterPro" id="IPR020476">
    <property type="entry name" value="Nudix_hydrolase"/>
</dbReference>
<dbReference type="Pfam" id="PF00293">
    <property type="entry name" value="NUDIX"/>
    <property type="match status" value="1"/>
</dbReference>
<dbReference type="EMBL" id="QVIG01000001">
    <property type="protein sequence ID" value="RGD61543.1"/>
    <property type="molecule type" value="Genomic_DNA"/>
</dbReference>
<sequence>MTARRRRAARILLLDGLDRILLFLGADPATPGETWWFTPGGGLEAGEDVREAAERELAEETGLRGVDLGPLVAYGTVSFSFQGQRYEQEQWFHLARTTETVLDHSGMGADEHAQLLAARWWTVEELRGTAETVYPVGLADFLERLLVEGPPVDPVRL</sequence>
<dbReference type="AlphaFoldDB" id="A0A373A0A1"/>
<dbReference type="PANTHER" id="PTHR43046:SF12">
    <property type="entry name" value="GDP-MANNOSE MANNOSYL HYDROLASE"/>
    <property type="match status" value="1"/>
</dbReference>
<evidence type="ECO:0000256" key="1">
    <source>
        <dbReference type="ARBA" id="ARBA00001946"/>
    </source>
</evidence>
<evidence type="ECO:0000256" key="2">
    <source>
        <dbReference type="ARBA" id="ARBA00005582"/>
    </source>
</evidence>
<dbReference type="Gene3D" id="3.90.79.10">
    <property type="entry name" value="Nucleoside Triphosphate Pyrophosphohydrolase"/>
    <property type="match status" value="1"/>
</dbReference>
<dbReference type="PROSITE" id="PS00893">
    <property type="entry name" value="NUDIX_BOX"/>
    <property type="match status" value="1"/>
</dbReference>
<dbReference type="Proteomes" id="UP000263377">
    <property type="component" value="Unassembled WGS sequence"/>
</dbReference>
<name>A0A373A0A1_9ACTN</name>
<comment type="cofactor">
    <cofactor evidence="1">
        <name>Mg(2+)</name>
        <dbReference type="ChEBI" id="CHEBI:18420"/>
    </cofactor>
</comment>
<reference evidence="7 8" key="1">
    <citation type="submission" date="2018-08" db="EMBL/GenBank/DDBJ databases">
        <title>Diversity &amp; Physiological Properties of Lignin-Decomposing Actinobacteria from Soil.</title>
        <authorList>
            <person name="Roh S.G."/>
            <person name="Kim S.B."/>
        </authorList>
    </citation>
    <scope>NUCLEOTIDE SEQUENCE [LARGE SCALE GENOMIC DNA]</scope>
    <source>
        <strain evidence="7 8">MMS17-GH009</strain>
    </source>
</reference>
<dbReference type="RefSeq" id="WP_049650392.1">
    <property type="nucleotide sequence ID" value="NZ_QVIG01000001.1"/>
</dbReference>
<keyword evidence="8" id="KW-1185">Reference proteome</keyword>
<accession>A0A373A0A1</accession>
<gene>
    <name evidence="7" type="ORF">DR950_30650</name>
</gene>
<comment type="caution">
    <text evidence="7">The sequence shown here is derived from an EMBL/GenBank/DDBJ whole genome shotgun (WGS) entry which is preliminary data.</text>
</comment>
<dbReference type="InterPro" id="IPR000086">
    <property type="entry name" value="NUDIX_hydrolase_dom"/>
</dbReference>
<dbReference type="PROSITE" id="PS51462">
    <property type="entry name" value="NUDIX"/>
    <property type="match status" value="1"/>
</dbReference>
<evidence type="ECO:0000313" key="7">
    <source>
        <dbReference type="EMBL" id="RGD61543.1"/>
    </source>
</evidence>
<dbReference type="GO" id="GO:0016787">
    <property type="term" value="F:hydrolase activity"/>
    <property type="evidence" value="ECO:0007669"/>
    <property type="project" value="UniProtKB-KW"/>
</dbReference>
<dbReference type="SUPFAM" id="SSF55811">
    <property type="entry name" value="Nudix"/>
    <property type="match status" value="1"/>
</dbReference>
<evidence type="ECO:0000256" key="5">
    <source>
        <dbReference type="RuleBase" id="RU003476"/>
    </source>
</evidence>
<dbReference type="PRINTS" id="PR00502">
    <property type="entry name" value="NUDIXFAMILY"/>
</dbReference>
<dbReference type="CDD" id="cd04685">
    <property type="entry name" value="NUDIX_Hydrolase"/>
    <property type="match status" value="1"/>
</dbReference>
<proteinExistence type="inferred from homology"/>
<evidence type="ECO:0000313" key="8">
    <source>
        <dbReference type="Proteomes" id="UP000263377"/>
    </source>
</evidence>
<evidence type="ECO:0000259" key="6">
    <source>
        <dbReference type="PROSITE" id="PS51462"/>
    </source>
</evidence>
<dbReference type="InterPro" id="IPR020084">
    <property type="entry name" value="NUDIX_hydrolase_CS"/>
</dbReference>
<feature type="domain" description="Nudix hydrolase" evidence="6">
    <location>
        <begin position="4"/>
        <end position="142"/>
    </location>
</feature>
<dbReference type="PANTHER" id="PTHR43046">
    <property type="entry name" value="GDP-MANNOSE MANNOSYL HYDROLASE"/>
    <property type="match status" value="1"/>
</dbReference>
<protein>
    <submittedName>
        <fullName evidence="7">NUDIX domain-containing protein</fullName>
    </submittedName>
</protein>
<comment type="similarity">
    <text evidence="2 5">Belongs to the Nudix hydrolase family.</text>
</comment>
<organism evidence="7 8">
    <name type="scientific">Kitasatospora xanthocidica</name>
    <dbReference type="NCBI Taxonomy" id="83382"/>
    <lineage>
        <taxon>Bacteria</taxon>
        <taxon>Bacillati</taxon>
        <taxon>Actinomycetota</taxon>
        <taxon>Actinomycetes</taxon>
        <taxon>Kitasatosporales</taxon>
        <taxon>Streptomycetaceae</taxon>
        <taxon>Kitasatospora</taxon>
    </lineage>
</organism>
<keyword evidence="3 5" id="KW-0378">Hydrolase</keyword>
<evidence type="ECO:0000256" key="4">
    <source>
        <dbReference type="ARBA" id="ARBA00022842"/>
    </source>
</evidence>